<evidence type="ECO:0000313" key="5">
    <source>
        <dbReference type="EMBL" id="MBX7483389.1"/>
    </source>
</evidence>
<feature type="modified residue" description="4-aspartylphosphate" evidence="2">
    <location>
        <position position="59"/>
    </location>
</feature>
<dbReference type="RefSeq" id="WP_221559056.1">
    <property type="nucleotide sequence ID" value="NZ_JAIGNO010000008.1"/>
</dbReference>
<dbReference type="CDD" id="cd06170">
    <property type="entry name" value="LuxR_C_like"/>
    <property type="match status" value="1"/>
</dbReference>
<dbReference type="PROSITE" id="PS50043">
    <property type="entry name" value="HTH_LUXR_2"/>
    <property type="match status" value="1"/>
</dbReference>
<dbReference type="Gene3D" id="3.40.50.2300">
    <property type="match status" value="1"/>
</dbReference>
<gene>
    <name evidence="5" type="ORF">K3174_12680</name>
</gene>
<feature type="domain" description="Response regulatory" evidence="4">
    <location>
        <begin position="7"/>
        <end position="123"/>
    </location>
</feature>
<comment type="caution">
    <text evidence="5">The sequence shown here is derived from an EMBL/GenBank/DDBJ whole genome shotgun (WGS) entry which is preliminary data.</text>
</comment>
<dbReference type="PROSITE" id="PS50110">
    <property type="entry name" value="RESPONSE_REGULATORY"/>
    <property type="match status" value="1"/>
</dbReference>
<dbReference type="EMBL" id="JAIGNO010000008">
    <property type="protein sequence ID" value="MBX7483389.1"/>
    <property type="molecule type" value="Genomic_DNA"/>
</dbReference>
<dbReference type="InterPro" id="IPR011006">
    <property type="entry name" value="CheY-like_superfamily"/>
</dbReference>
<dbReference type="PANTHER" id="PTHR43214:SF42">
    <property type="entry name" value="TRANSCRIPTIONAL REGULATORY PROTEIN DESR"/>
    <property type="match status" value="1"/>
</dbReference>
<sequence length="265" mass="28371">MRTVSTSVSLICSNSITSEGLKSILLDEEFSIVGQHKNCAALITAKEEGGVDVGMIVVDADALGNVAKEVVEVRQAFPESRVVVLHEDLTVERLVDVFDAGADGYILKEISCESLVNCLQLAARGEKVVPGQLVKQLPHFARATADQAKAEGELSELLSEREIATLRCLVMGYPNKVIARRLDIGEATVKVHVKAILRKLNVQNRTQAAICAVNHGVQATMSDLNLRALGTKANDAMGLEETCDTNGVAPFMLADNHAQARPASA</sequence>
<dbReference type="Pfam" id="PF00196">
    <property type="entry name" value="GerE"/>
    <property type="match status" value="1"/>
</dbReference>
<dbReference type="PANTHER" id="PTHR43214">
    <property type="entry name" value="TWO-COMPONENT RESPONSE REGULATOR"/>
    <property type="match status" value="1"/>
</dbReference>
<keyword evidence="1" id="KW-0238">DNA-binding</keyword>
<dbReference type="SMART" id="SM00421">
    <property type="entry name" value="HTH_LUXR"/>
    <property type="match status" value="1"/>
</dbReference>
<dbReference type="PRINTS" id="PR00038">
    <property type="entry name" value="HTHLUXR"/>
</dbReference>
<evidence type="ECO:0000259" key="3">
    <source>
        <dbReference type="PROSITE" id="PS50043"/>
    </source>
</evidence>
<dbReference type="InterPro" id="IPR000792">
    <property type="entry name" value="Tscrpt_reg_LuxR_C"/>
</dbReference>
<evidence type="ECO:0000259" key="4">
    <source>
        <dbReference type="PROSITE" id="PS50110"/>
    </source>
</evidence>
<accession>A0ABS7JC19</accession>
<dbReference type="InterPro" id="IPR039420">
    <property type="entry name" value="WalR-like"/>
</dbReference>
<organism evidence="5 6">
    <name type="scientific">Qipengyuania qiaonensis</name>
    <dbReference type="NCBI Taxonomy" id="2867240"/>
    <lineage>
        <taxon>Bacteria</taxon>
        <taxon>Pseudomonadati</taxon>
        <taxon>Pseudomonadota</taxon>
        <taxon>Alphaproteobacteria</taxon>
        <taxon>Sphingomonadales</taxon>
        <taxon>Erythrobacteraceae</taxon>
        <taxon>Qipengyuania</taxon>
    </lineage>
</organism>
<dbReference type="InterPro" id="IPR001789">
    <property type="entry name" value="Sig_transdc_resp-reg_receiver"/>
</dbReference>
<evidence type="ECO:0000256" key="1">
    <source>
        <dbReference type="ARBA" id="ARBA00023125"/>
    </source>
</evidence>
<proteinExistence type="predicted"/>
<evidence type="ECO:0000256" key="2">
    <source>
        <dbReference type="PROSITE-ProRule" id="PRU00169"/>
    </source>
</evidence>
<dbReference type="SUPFAM" id="SSF52172">
    <property type="entry name" value="CheY-like"/>
    <property type="match status" value="1"/>
</dbReference>
<feature type="domain" description="HTH luxR-type" evidence="3">
    <location>
        <begin position="151"/>
        <end position="216"/>
    </location>
</feature>
<dbReference type="PROSITE" id="PS00622">
    <property type="entry name" value="HTH_LUXR_1"/>
    <property type="match status" value="1"/>
</dbReference>
<name>A0ABS7JC19_9SPHN</name>
<evidence type="ECO:0000313" key="6">
    <source>
        <dbReference type="Proteomes" id="UP000755104"/>
    </source>
</evidence>
<keyword evidence="2" id="KW-0597">Phosphoprotein</keyword>
<keyword evidence="6" id="KW-1185">Reference proteome</keyword>
<dbReference type="InterPro" id="IPR016032">
    <property type="entry name" value="Sig_transdc_resp-reg_C-effctor"/>
</dbReference>
<dbReference type="Proteomes" id="UP000755104">
    <property type="component" value="Unassembled WGS sequence"/>
</dbReference>
<dbReference type="SUPFAM" id="SSF46894">
    <property type="entry name" value="C-terminal effector domain of the bipartite response regulators"/>
    <property type="match status" value="1"/>
</dbReference>
<reference evidence="5 6" key="1">
    <citation type="submission" date="2021-08" db="EMBL/GenBank/DDBJ databases">
        <title>Comparative Genomics Analysis of the Genus Qipengyuania Reveals Extensive Genetic Diversity and Metabolic Versatility, Including the Description of Fifteen Novel Species.</title>
        <authorList>
            <person name="Liu Y."/>
        </authorList>
    </citation>
    <scope>NUCLEOTIDE SEQUENCE [LARGE SCALE GENOMIC DNA]</scope>
    <source>
        <strain evidence="5 6">6D47A</strain>
    </source>
</reference>
<protein>
    <submittedName>
        <fullName evidence="5">Response regulator transcription factor</fullName>
    </submittedName>
</protein>